<feature type="transmembrane region" description="Helical" evidence="7">
    <location>
        <begin position="267"/>
        <end position="285"/>
    </location>
</feature>
<dbReference type="Pfam" id="PF05977">
    <property type="entry name" value="MFS_3"/>
    <property type="match status" value="1"/>
</dbReference>
<dbReference type="CDD" id="cd06173">
    <property type="entry name" value="MFS_MefA_like"/>
    <property type="match status" value="1"/>
</dbReference>
<comment type="subcellular location">
    <subcellularLocation>
        <location evidence="1">Cell membrane</location>
        <topology evidence="1">Multi-pass membrane protein</topology>
    </subcellularLocation>
</comment>
<dbReference type="PROSITE" id="PS50850">
    <property type="entry name" value="MFS"/>
    <property type="match status" value="1"/>
</dbReference>
<evidence type="ECO:0000256" key="5">
    <source>
        <dbReference type="ARBA" id="ARBA00022989"/>
    </source>
</evidence>
<dbReference type="Gene3D" id="1.20.1250.20">
    <property type="entry name" value="MFS general substrate transporter like domains"/>
    <property type="match status" value="1"/>
</dbReference>
<dbReference type="InterPro" id="IPR020846">
    <property type="entry name" value="MFS_dom"/>
</dbReference>
<keyword evidence="3" id="KW-1003">Cell membrane</keyword>
<evidence type="ECO:0000256" key="6">
    <source>
        <dbReference type="ARBA" id="ARBA00023136"/>
    </source>
</evidence>
<keyword evidence="2" id="KW-0813">Transport</keyword>
<evidence type="ECO:0000256" key="2">
    <source>
        <dbReference type="ARBA" id="ARBA00022448"/>
    </source>
</evidence>
<sequence length="380" mass="40232">MWLAAFISAVGTWIQRFAQQWLILSMTGSAFFLGLNTFLAELPLLLFTLIGGVIADRHDRRYLLMGSQAVQMVCALTLTTIVFFDVASVSHILALSFVAGLAQAFGGPAFQSLIPSLVPRQHLPNAVALNSIQFNLAQAVGPAIGGVVLVAFGMAACFGLNGLSFLVVIIVLWRLRVPPPAPTTRQRILTELQGGLQYVRDGGALLALTVLAFATTSLALPLRAFLPVFADDAAHLSQMMTMLGGGAVVGALIVAWLGSFEHMGRTLLLVQIVFGGIVTMFALLPMSAASYVLLFLGGTALLMIFSLTNSLVQLAVPDELRGRVISIYLVAFRGGMPLGSLVSGYFISQFSAPAVIATNGVLLSLVAAGFLVGSRPVREL</sequence>
<feature type="transmembrane region" description="Helical" evidence="7">
    <location>
        <begin position="353"/>
        <end position="373"/>
    </location>
</feature>
<accession>A0A381R093</accession>
<keyword evidence="4 7" id="KW-0812">Transmembrane</keyword>
<feature type="transmembrane region" description="Helical" evidence="7">
    <location>
        <begin position="291"/>
        <end position="312"/>
    </location>
</feature>
<dbReference type="InterPro" id="IPR036259">
    <property type="entry name" value="MFS_trans_sf"/>
</dbReference>
<dbReference type="PANTHER" id="PTHR23513">
    <property type="entry name" value="INTEGRAL MEMBRANE EFFLUX PROTEIN-RELATED"/>
    <property type="match status" value="1"/>
</dbReference>
<feature type="transmembrane region" description="Helical" evidence="7">
    <location>
        <begin position="198"/>
        <end position="220"/>
    </location>
</feature>
<dbReference type="InterPro" id="IPR010290">
    <property type="entry name" value="TM_effector"/>
</dbReference>
<name>A0A381R093_9ZZZZ</name>
<evidence type="ECO:0000259" key="8">
    <source>
        <dbReference type="PROSITE" id="PS50850"/>
    </source>
</evidence>
<feature type="transmembrane region" description="Helical" evidence="7">
    <location>
        <begin position="240"/>
        <end position="260"/>
    </location>
</feature>
<gene>
    <name evidence="9" type="ORF">METZ01_LOCUS37143</name>
</gene>
<dbReference type="AlphaFoldDB" id="A0A381R093"/>
<protein>
    <recommendedName>
        <fullName evidence="8">Major facilitator superfamily (MFS) profile domain-containing protein</fullName>
    </recommendedName>
</protein>
<feature type="domain" description="Major facilitator superfamily (MFS) profile" evidence="8">
    <location>
        <begin position="1"/>
        <end position="376"/>
    </location>
</feature>
<feature type="transmembrane region" description="Helical" evidence="7">
    <location>
        <begin position="62"/>
        <end position="84"/>
    </location>
</feature>
<evidence type="ECO:0000256" key="7">
    <source>
        <dbReference type="SAM" id="Phobius"/>
    </source>
</evidence>
<dbReference type="GO" id="GO:0022857">
    <property type="term" value="F:transmembrane transporter activity"/>
    <property type="evidence" value="ECO:0007669"/>
    <property type="project" value="InterPro"/>
</dbReference>
<feature type="transmembrane region" description="Helical" evidence="7">
    <location>
        <begin position="324"/>
        <end position="347"/>
    </location>
</feature>
<reference evidence="9" key="1">
    <citation type="submission" date="2018-05" db="EMBL/GenBank/DDBJ databases">
        <authorList>
            <person name="Lanie J.A."/>
            <person name="Ng W.-L."/>
            <person name="Kazmierczak K.M."/>
            <person name="Andrzejewski T.M."/>
            <person name="Davidsen T.M."/>
            <person name="Wayne K.J."/>
            <person name="Tettelin H."/>
            <person name="Glass J.I."/>
            <person name="Rusch D."/>
            <person name="Podicherti R."/>
            <person name="Tsui H.-C.T."/>
            <person name="Winkler M.E."/>
        </authorList>
    </citation>
    <scope>NUCLEOTIDE SEQUENCE</scope>
</reference>
<dbReference type="EMBL" id="UINC01001588">
    <property type="protein sequence ID" value="SUZ84289.1"/>
    <property type="molecule type" value="Genomic_DNA"/>
</dbReference>
<dbReference type="GO" id="GO:0005886">
    <property type="term" value="C:plasma membrane"/>
    <property type="evidence" value="ECO:0007669"/>
    <property type="project" value="UniProtKB-SubCell"/>
</dbReference>
<keyword evidence="5 7" id="KW-1133">Transmembrane helix</keyword>
<organism evidence="9">
    <name type="scientific">marine metagenome</name>
    <dbReference type="NCBI Taxonomy" id="408172"/>
    <lineage>
        <taxon>unclassified sequences</taxon>
        <taxon>metagenomes</taxon>
        <taxon>ecological metagenomes</taxon>
    </lineage>
</organism>
<evidence type="ECO:0000256" key="3">
    <source>
        <dbReference type="ARBA" id="ARBA00022475"/>
    </source>
</evidence>
<keyword evidence="6 7" id="KW-0472">Membrane</keyword>
<feature type="transmembrane region" description="Helical" evidence="7">
    <location>
        <begin position="28"/>
        <end position="50"/>
    </location>
</feature>
<evidence type="ECO:0000313" key="9">
    <source>
        <dbReference type="EMBL" id="SUZ84289.1"/>
    </source>
</evidence>
<feature type="transmembrane region" description="Helical" evidence="7">
    <location>
        <begin position="158"/>
        <end position="177"/>
    </location>
</feature>
<dbReference type="PANTHER" id="PTHR23513:SF11">
    <property type="entry name" value="STAPHYLOFERRIN A TRANSPORTER"/>
    <property type="match status" value="1"/>
</dbReference>
<dbReference type="SUPFAM" id="SSF103473">
    <property type="entry name" value="MFS general substrate transporter"/>
    <property type="match status" value="1"/>
</dbReference>
<proteinExistence type="predicted"/>
<evidence type="ECO:0000256" key="4">
    <source>
        <dbReference type="ARBA" id="ARBA00022692"/>
    </source>
</evidence>
<evidence type="ECO:0000256" key="1">
    <source>
        <dbReference type="ARBA" id="ARBA00004651"/>
    </source>
</evidence>